<evidence type="ECO:0000256" key="4">
    <source>
        <dbReference type="SAM" id="Phobius"/>
    </source>
</evidence>
<keyword evidence="2 4" id="KW-0472">Membrane</keyword>
<evidence type="ECO:0000256" key="2">
    <source>
        <dbReference type="ARBA" id="ARBA00023136"/>
    </source>
</evidence>
<keyword evidence="6" id="KW-1185">Reference proteome</keyword>
<keyword evidence="4" id="KW-0812">Transmembrane</keyword>
<feature type="region of interest" description="Disordered" evidence="3">
    <location>
        <begin position="1"/>
        <end position="35"/>
    </location>
</feature>
<protein>
    <submittedName>
        <fullName evidence="5">Mammalian cell entry protein</fullName>
    </submittedName>
</protein>
<dbReference type="EMBL" id="JAODWD010000005">
    <property type="protein sequence ID" value="MCT7660687.1"/>
    <property type="molecule type" value="Genomic_DNA"/>
</dbReference>
<evidence type="ECO:0000313" key="6">
    <source>
        <dbReference type="Proteomes" id="UP001206639"/>
    </source>
</evidence>
<name>A0ABT2MEJ0_9MYCO</name>
<feature type="transmembrane region" description="Helical" evidence="4">
    <location>
        <begin position="40"/>
        <end position="58"/>
    </location>
</feature>
<reference evidence="6" key="1">
    <citation type="submission" date="2023-07" db="EMBL/GenBank/DDBJ databases">
        <authorList>
            <person name="Deng Y."/>
            <person name="Zhang Y.-Q."/>
        </authorList>
    </citation>
    <scope>NUCLEOTIDE SEQUENCE [LARGE SCALE GENOMIC DNA]</scope>
    <source>
        <strain evidence="6">CPCC 205710</strain>
    </source>
</reference>
<evidence type="ECO:0000256" key="1">
    <source>
        <dbReference type="ARBA" id="ARBA00004370"/>
    </source>
</evidence>
<proteinExistence type="predicted"/>
<dbReference type="Proteomes" id="UP001206639">
    <property type="component" value="Unassembled WGS sequence"/>
</dbReference>
<dbReference type="PANTHER" id="PTHR37042:SF4">
    <property type="entry name" value="OUTER MEMBRANE PROTEIN RV1973"/>
    <property type="match status" value="1"/>
</dbReference>
<comment type="subcellular location">
    <subcellularLocation>
        <location evidence="1">Membrane</location>
    </subcellularLocation>
</comment>
<dbReference type="RefSeq" id="WP_260994768.1">
    <property type="nucleotide sequence ID" value="NZ_JAODWD010000005.1"/>
</dbReference>
<evidence type="ECO:0000313" key="5">
    <source>
        <dbReference type="EMBL" id="MCT7660687.1"/>
    </source>
</evidence>
<keyword evidence="4" id="KW-1133">Transmembrane helix</keyword>
<gene>
    <name evidence="5" type="ORF">N4S67_19980</name>
</gene>
<feature type="compositionally biased region" description="Basic and acidic residues" evidence="3">
    <location>
        <begin position="1"/>
        <end position="10"/>
    </location>
</feature>
<sequence length="192" mass="20911">MTVDTDRSEADTSAVAPPSRTSGESRTKPRVFRPATPTPLIAGTVVVLVLAALVGWLGNRAYQDRRDEQQRAAFLQVARQTALNLTTIDHTRVDSDVQRILDSTTGKFHDEFRDGSPPFIEMVKQAQSTTQGTVTEAAIESADAGGAQVIVTLSVKTSTPKALEQEPRTWRMRIVVDKTSGSDKASEVQFVQ</sequence>
<comment type="caution">
    <text evidence="5">The sequence shown here is derived from an EMBL/GenBank/DDBJ whole genome shotgun (WGS) entry which is preliminary data.</text>
</comment>
<organism evidence="5 6">
    <name type="scientific">Mycobacterium deserti</name>
    <dbReference type="NCBI Taxonomy" id="2978347"/>
    <lineage>
        <taxon>Bacteria</taxon>
        <taxon>Bacillati</taxon>
        <taxon>Actinomycetota</taxon>
        <taxon>Actinomycetes</taxon>
        <taxon>Mycobacteriales</taxon>
        <taxon>Mycobacteriaceae</taxon>
        <taxon>Mycobacterium</taxon>
    </lineage>
</organism>
<evidence type="ECO:0000256" key="3">
    <source>
        <dbReference type="SAM" id="MobiDB-lite"/>
    </source>
</evidence>
<dbReference type="PANTHER" id="PTHR37042">
    <property type="entry name" value="OUTER MEMBRANE PROTEIN RV1973"/>
    <property type="match status" value="1"/>
</dbReference>
<accession>A0ABT2MEJ0</accession>